<name>A0A6J4SDU3_9ACTN</name>
<evidence type="ECO:0000313" key="2">
    <source>
        <dbReference type="EMBL" id="CAA9489157.1"/>
    </source>
</evidence>
<dbReference type="EMBL" id="CADCVO010000259">
    <property type="protein sequence ID" value="CAA9489157.1"/>
    <property type="molecule type" value="Genomic_DNA"/>
</dbReference>
<reference evidence="2" key="1">
    <citation type="submission" date="2020-02" db="EMBL/GenBank/DDBJ databases">
        <authorList>
            <person name="Meier V. D."/>
        </authorList>
    </citation>
    <scope>NUCLEOTIDE SEQUENCE</scope>
    <source>
        <strain evidence="2">AVDCRST_MAG13</strain>
    </source>
</reference>
<accession>A0A6J4SDU3</accession>
<dbReference type="AlphaFoldDB" id="A0A6J4SDU3"/>
<feature type="region of interest" description="Disordered" evidence="1">
    <location>
        <begin position="1"/>
        <end position="128"/>
    </location>
</feature>
<evidence type="ECO:0000256" key="1">
    <source>
        <dbReference type="SAM" id="MobiDB-lite"/>
    </source>
</evidence>
<protein>
    <submittedName>
        <fullName evidence="2">Uncharacterized protein</fullName>
    </submittedName>
</protein>
<organism evidence="2">
    <name type="scientific">uncultured Solirubrobacteraceae bacterium</name>
    <dbReference type="NCBI Taxonomy" id="1162706"/>
    <lineage>
        <taxon>Bacteria</taxon>
        <taxon>Bacillati</taxon>
        <taxon>Actinomycetota</taxon>
        <taxon>Thermoleophilia</taxon>
        <taxon>Solirubrobacterales</taxon>
        <taxon>Solirubrobacteraceae</taxon>
        <taxon>environmental samples</taxon>
    </lineage>
</organism>
<feature type="compositionally biased region" description="Basic and acidic residues" evidence="1">
    <location>
        <begin position="27"/>
        <end position="38"/>
    </location>
</feature>
<feature type="region of interest" description="Disordered" evidence="1">
    <location>
        <begin position="345"/>
        <end position="366"/>
    </location>
</feature>
<proteinExistence type="predicted"/>
<sequence length="597" mass="63444">MGGLGRPRPAPALAPAAGVGAPGRAARAGDHGALEGRPRAAARRRGDRGGGARPAARPRWHPRPEGRARALRPRGGARAGRRQHDHPPDGALGGPRGAHRPALRPGARRERLPRGRGGGRPARRGRPPGRLVLALGVAHAVRAGLEHRDALDVRRLGEHVHRADLAQHVAGFHELRRVRRERRGIARDVDDPLGRRLDDPAHDLLREPRARGVDHEHVRAARLLDQVAKGQPHVPREEVGVQDVVAAGVGDRVGDRGLHELQPPDLARARGQHERDRPRAAVEVVDPLPALERGVLHGHGVQALGHLRVRLEERLGGDRELQAAELLHDRGRGAADELGPAARRRLPRALDDRPHHGGGLDGGRERVRVELARRRDHADLELPRPPRLAQDEVAQEARLRAAVVGLELLLARPREHLLAGAGGALRAQQGDPVDDLLPRPRRVEAADELTGRARPERVLELVAVAPLLLGRDDRLELEAVQVADAAQGVVDLLGLDLELARVGQDLPGGAGMVRAGRDPLGARGQELDDAGLAVALLALGDLHPRAVARDGAGDEQHVALVTRHAVAAVGQAVDGDVEDRAGVGAAGAGGGLHGGPG</sequence>
<gene>
    <name evidence="2" type="ORF">AVDCRST_MAG13-1638</name>
</gene>
<feature type="compositionally biased region" description="Low complexity" evidence="1">
    <location>
        <begin position="11"/>
        <end position="26"/>
    </location>
</feature>